<organism evidence="2 3">
    <name type="scientific">Discina gigas</name>
    <dbReference type="NCBI Taxonomy" id="1032678"/>
    <lineage>
        <taxon>Eukaryota</taxon>
        <taxon>Fungi</taxon>
        <taxon>Dikarya</taxon>
        <taxon>Ascomycota</taxon>
        <taxon>Pezizomycotina</taxon>
        <taxon>Pezizomycetes</taxon>
        <taxon>Pezizales</taxon>
        <taxon>Discinaceae</taxon>
        <taxon>Discina</taxon>
    </lineage>
</organism>
<dbReference type="InterPro" id="IPR003615">
    <property type="entry name" value="HNH_nuc"/>
</dbReference>
<keyword evidence="3" id="KW-1185">Reference proteome</keyword>
<evidence type="ECO:0000259" key="1">
    <source>
        <dbReference type="Pfam" id="PF13391"/>
    </source>
</evidence>
<evidence type="ECO:0000313" key="2">
    <source>
        <dbReference type="EMBL" id="KAL0636393.1"/>
    </source>
</evidence>
<proteinExistence type="predicted"/>
<name>A0ABR3GKK0_9PEZI</name>
<protein>
    <recommendedName>
        <fullName evidence="1">HNH nuclease domain-containing protein</fullName>
    </recommendedName>
</protein>
<dbReference type="Pfam" id="PF13391">
    <property type="entry name" value="HNH_2"/>
    <property type="match status" value="1"/>
</dbReference>
<evidence type="ECO:0000313" key="3">
    <source>
        <dbReference type="Proteomes" id="UP001447188"/>
    </source>
</evidence>
<reference evidence="2 3" key="1">
    <citation type="submission" date="2024-02" db="EMBL/GenBank/DDBJ databases">
        <title>Discinaceae phylogenomics.</title>
        <authorList>
            <person name="Dirks A.C."/>
            <person name="James T.Y."/>
        </authorList>
    </citation>
    <scope>NUCLEOTIDE SEQUENCE [LARGE SCALE GENOMIC DNA]</scope>
    <source>
        <strain evidence="2 3">ACD0624</strain>
    </source>
</reference>
<accession>A0ABR3GKK0</accession>
<dbReference type="EMBL" id="JBBBZM010000051">
    <property type="protein sequence ID" value="KAL0636393.1"/>
    <property type="molecule type" value="Genomic_DNA"/>
</dbReference>
<dbReference type="Proteomes" id="UP001447188">
    <property type="component" value="Unassembled WGS sequence"/>
</dbReference>
<comment type="caution">
    <text evidence="2">The sequence shown here is derived from an EMBL/GenBank/DDBJ whole genome shotgun (WGS) entry which is preliminary data.</text>
</comment>
<feature type="domain" description="HNH nuclease" evidence="1">
    <location>
        <begin position="128"/>
        <end position="211"/>
    </location>
</feature>
<gene>
    <name evidence="2" type="ORF">Q9L58_004643</name>
</gene>
<sequence>MPLDDHVQGKLERSLYQKFNGDPDVTVVIFDHTIRAIDVVDSVMYFAFPSQGHGGKSGAECIASYLLQKGRISPFNLRNTAKIIIEEFIKPLRNKGASSKDTVKDEDDTMERDSSFRSRLLERDEGCCVVTGYPDRSNKGRKTECHVRLEGAHIFPSALRDKAVSASEMIRRFCADRDDCYLFGTSVDETYNGISLQHDAHGDFDDYLWSLERVGNGNEYRVEIMVGNARGLSFDLGLHQYIKLKGGETKHGPAAPAAHLLQLHLQFSRLLMFLRGR</sequence>